<comment type="caution">
    <text evidence="15">The sequence shown here is derived from an EMBL/GenBank/DDBJ whole genome shotgun (WGS) entry which is preliminary data.</text>
</comment>
<dbReference type="PROSITE" id="PS50035">
    <property type="entry name" value="PLD"/>
    <property type="match status" value="2"/>
</dbReference>
<accession>A0A0K9NZU7</accession>
<evidence type="ECO:0000256" key="8">
    <source>
        <dbReference type="ARBA" id="ARBA00022837"/>
    </source>
</evidence>
<dbReference type="InterPro" id="IPR024632">
    <property type="entry name" value="PLipase_D_C"/>
</dbReference>
<dbReference type="EMBL" id="LFYR01001368">
    <property type="protein sequence ID" value="KMZ62336.1"/>
    <property type="molecule type" value="Genomic_DNA"/>
</dbReference>
<comment type="function">
    <text evidence="11">Hydrolyzes glycerol-phospholipids at the terminal phosphodiesteric bond. Plays an important role in various cellular processes.</text>
</comment>
<dbReference type="GO" id="GO:0046872">
    <property type="term" value="F:metal ion binding"/>
    <property type="evidence" value="ECO:0007669"/>
    <property type="project" value="UniProtKB-KW"/>
</dbReference>
<comment type="cofactor">
    <cofactor evidence="2">
        <name>Ca(2+)</name>
        <dbReference type="ChEBI" id="CHEBI:29108"/>
    </cofactor>
</comment>
<evidence type="ECO:0000259" key="14">
    <source>
        <dbReference type="PROSITE" id="PS50035"/>
    </source>
</evidence>
<dbReference type="Pfam" id="PF00168">
    <property type="entry name" value="C2"/>
    <property type="match status" value="1"/>
</dbReference>
<dbReference type="InterPro" id="IPR035892">
    <property type="entry name" value="C2_domain_sf"/>
</dbReference>
<dbReference type="EC" id="3.1.4.4" evidence="4"/>
<comment type="catalytic activity">
    <reaction evidence="1">
        <text>a 1,2-diacyl-sn-glycero-3-phosphocholine + H2O = a 1,2-diacyl-sn-glycero-3-phosphate + choline + H(+)</text>
        <dbReference type="Rhea" id="RHEA:14445"/>
        <dbReference type="ChEBI" id="CHEBI:15354"/>
        <dbReference type="ChEBI" id="CHEBI:15377"/>
        <dbReference type="ChEBI" id="CHEBI:15378"/>
        <dbReference type="ChEBI" id="CHEBI:57643"/>
        <dbReference type="ChEBI" id="CHEBI:58608"/>
        <dbReference type="EC" id="3.1.4.4"/>
    </reaction>
</comment>
<feature type="domain" description="PLD phosphodiesterase" evidence="14">
    <location>
        <begin position="512"/>
        <end position="547"/>
    </location>
</feature>
<keyword evidence="9" id="KW-0442">Lipid degradation</keyword>
<evidence type="ECO:0000256" key="12">
    <source>
        <dbReference type="SAM" id="MobiDB-lite"/>
    </source>
</evidence>
<dbReference type="FunFam" id="3.30.870.10:FF:000027">
    <property type="entry name" value="Phospholipase D"/>
    <property type="match status" value="1"/>
</dbReference>
<evidence type="ECO:0000256" key="9">
    <source>
        <dbReference type="ARBA" id="ARBA00022963"/>
    </source>
</evidence>
<evidence type="ECO:0000256" key="1">
    <source>
        <dbReference type="ARBA" id="ARBA00000798"/>
    </source>
</evidence>
<dbReference type="GO" id="GO:0005886">
    <property type="term" value="C:plasma membrane"/>
    <property type="evidence" value="ECO:0000318"/>
    <property type="project" value="GO_Central"/>
</dbReference>
<dbReference type="GO" id="GO:0004630">
    <property type="term" value="F:phospholipase D activity"/>
    <property type="evidence" value="ECO:0000318"/>
    <property type="project" value="GO_Central"/>
</dbReference>
<dbReference type="STRING" id="29655.A0A0K9NZU7"/>
<name>A0A0K9NZU7_ZOSMR</name>
<keyword evidence="16" id="KW-1185">Reference proteome</keyword>
<dbReference type="OMA" id="DNDPERW"/>
<dbReference type="FunFam" id="3.30.870.10:FF:000025">
    <property type="entry name" value="Phospholipase D delta"/>
    <property type="match status" value="1"/>
</dbReference>
<sequence>MDGYNYDPYNNYRGQQPAQRPPPHDPRYQGYPPTYPSYQHSSSFTGVGVVVPPDNEHQQYPPPQPPYTHPTPYGYSPYPSYSSPQPSFNQPETYPSPYAPSQPYLIPPPPSQLQHLEGMLSNVNISDPNHPIAPPAAMPPQTAQPVVVSDSYNYQAYSQPGSGYASASASFNSASYQHSYSIGGGDDAHSNSGRVLLLHGNLDVWVISASNLPNMDMFSVSFQGIFGGKKSSMTSDSYVTFSVANAVLGRTSVISNSENPTWNQHFYVPVAHQASHIKFMVKDSDFVGAQLMGTVEIPTNILYSGDKVEGSYEILATNGKPCKAGATLKLLIQYISIDKLKDHYQGVESGPGYIGVPGTYFPLRKGGNVTLYQDAHVPDGLLPQVTMENGMPHEHGKCWVDVTSAIANARRFIYITGWSVYYNVQLLRDVPGSEYKLGDLLKSKSREGVRVLLLIWDDPTSTSIIGIKKEGLMQTHDEDTRRFFKNSSVNVILCPRSSGKRHGLIKQKEAGLIYTHHQKTIIFDSDAGNNKRKIVAFVGGLDLCDGRYDNPSHPIFRTLDTLHKDDYHNPTFLVPSTGSPPREPWHDLHTKIDGPAAYDVLQNFEERWKKVSKKTSQDTLLVMERIRDILTIDETSYLNNNDPDTWHVQIFRSIDSNSVKGFPKDSREASSKNLVCGKNILVDMSIHTAYVKAIRSAQRFIYIENQYFLGSSFNWRTHNELGANNLIPIEIALKIVSKIKSRERFSVYIVIPMWPEGNPTDFALQRILLWQNKTMQMMYETIYSALREVGLDNTYTPQDYLNFFCLGNREAPDYNSKPSSTSTPNTPSVRAEKNRRFMIYVHSKGMIVDDEYLIVGSANINQRSLEGSRDTEIAMGAYQPRHTWNAKQSAPNGQIYAYRMSLWAEHTGVVEDCFNKPESLECMQRVRAMGEFNWNLFYSDEVTEMNGHLIKYPVDVEKTGIVKPLQGCLTFPDVGGNICGSSGPLDIPENLTI</sequence>
<protein>
    <recommendedName>
        <fullName evidence="4">phospholipase D</fullName>
        <ecNumber evidence="4">3.1.4.4</ecNumber>
    </recommendedName>
</protein>
<keyword evidence="10" id="KW-0443">Lipid metabolism</keyword>
<dbReference type="PANTHER" id="PTHR18896">
    <property type="entry name" value="PHOSPHOLIPASE D"/>
    <property type="match status" value="1"/>
</dbReference>
<evidence type="ECO:0000256" key="10">
    <source>
        <dbReference type="ARBA" id="ARBA00023098"/>
    </source>
</evidence>
<evidence type="ECO:0000256" key="7">
    <source>
        <dbReference type="ARBA" id="ARBA00022801"/>
    </source>
</evidence>
<feature type="compositionally biased region" description="Low complexity" evidence="12">
    <location>
        <begin position="70"/>
        <end position="91"/>
    </location>
</feature>
<dbReference type="Gene3D" id="2.60.40.150">
    <property type="entry name" value="C2 domain"/>
    <property type="match status" value="1"/>
</dbReference>
<keyword evidence="5" id="KW-0479">Metal-binding</keyword>
<dbReference type="InterPro" id="IPR015679">
    <property type="entry name" value="PLipase_D_fam"/>
</dbReference>
<reference evidence="16" key="1">
    <citation type="journal article" date="2016" name="Nature">
        <title>The genome of the seagrass Zostera marina reveals angiosperm adaptation to the sea.</title>
        <authorList>
            <person name="Olsen J.L."/>
            <person name="Rouze P."/>
            <person name="Verhelst B."/>
            <person name="Lin Y.-C."/>
            <person name="Bayer T."/>
            <person name="Collen J."/>
            <person name="Dattolo E."/>
            <person name="De Paoli E."/>
            <person name="Dittami S."/>
            <person name="Maumus F."/>
            <person name="Michel G."/>
            <person name="Kersting A."/>
            <person name="Lauritano C."/>
            <person name="Lohaus R."/>
            <person name="Toepel M."/>
            <person name="Tonon T."/>
            <person name="Vanneste K."/>
            <person name="Amirebrahimi M."/>
            <person name="Brakel J."/>
            <person name="Bostroem C."/>
            <person name="Chovatia M."/>
            <person name="Grimwood J."/>
            <person name="Jenkins J.W."/>
            <person name="Jueterbock A."/>
            <person name="Mraz A."/>
            <person name="Stam W.T."/>
            <person name="Tice H."/>
            <person name="Bornberg-Bauer E."/>
            <person name="Green P.J."/>
            <person name="Pearson G.A."/>
            <person name="Procaccini G."/>
            <person name="Duarte C.M."/>
            <person name="Schmutz J."/>
            <person name="Reusch T.B.H."/>
            <person name="Van de Peer Y."/>
        </authorList>
    </citation>
    <scope>NUCLEOTIDE SEQUENCE [LARGE SCALE GENOMIC DNA]</scope>
    <source>
        <strain evidence="16">cv. Finnish</strain>
    </source>
</reference>
<dbReference type="PANTHER" id="PTHR18896:SF65">
    <property type="entry name" value="PHOSPHOLIPASE D BETA 1"/>
    <property type="match status" value="1"/>
</dbReference>
<dbReference type="Proteomes" id="UP000036987">
    <property type="component" value="Unassembled WGS sequence"/>
</dbReference>
<dbReference type="SUPFAM" id="SSF49562">
    <property type="entry name" value="C2 domain (Calcium/lipid-binding domain, CaLB)"/>
    <property type="match status" value="1"/>
</dbReference>
<dbReference type="AlphaFoldDB" id="A0A0K9NZU7"/>
<feature type="domain" description="PLD phosphodiesterase" evidence="14">
    <location>
        <begin position="837"/>
        <end position="864"/>
    </location>
</feature>
<feature type="compositionally biased region" description="Pro residues" evidence="12">
    <location>
        <begin position="97"/>
        <end position="111"/>
    </location>
</feature>
<dbReference type="Gene3D" id="3.30.870.10">
    <property type="entry name" value="Endonuclease Chain A"/>
    <property type="match status" value="2"/>
</dbReference>
<keyword evidence="7" id="KW-0378">Hydrolase</keyword>
<dbReference type="InterPro" id="IPR001736">
    <property type="entry name" value="PLipase_D/transphosphatidylase"/>
</dbReference>
<feature type="compositionally biased region" description="Pro residues" evidence="12">
    <location>
        <begin position="60"/>
        <end position="69"/>
    </location>
</feature>
<dbReference type="Pfam" id="PF12357">
    <property type="entry name" value="PLD_C"/>
    <property type="match status" value="1"/>
</dbReference>
<dbReference type="InterPro" id="IPR000008">
    <property type="entry name" value="C2_dom"/>
</dbReference>
<feature type="region of interest" description="Disordered" evidence="12">
    <location>
        <begin position="1"/>
        <end position="115"/>
    </location>
</feature>
<proteinExistence type="inferred from homology"/>
<evidence type="ECO:0000256" key="6">
    <source>
        <dbReference type="ARBA" id="ARBA00022737"/>
    </source>
</evidence>
<evidence type="ECO:0000256" key="11">
    <source>
        <dbReference type="ARBA" id="ARBA00056354"/>
    </source>
</evidence>
<evidence type="ECO:0000313" key="15">
    <source>
        <dbReference type="EMBL" id="KMZ62336.1"/>
    </source>
</evidence>
<dbReference type="SMART" id="SM00155">
    <property type="entry name" value="PLDc"/>
    <property type="match status" value="2"/>
</dbReference>
<feature type="domain" description="C2" evidence="13">
    <location>
        <begin position="183"/>
        <end position="312"/>
    </location>
</feature>
<keyword evidence="6" id="KW-0677">Repeat</keyword>
<evidence type="ECO:0000256" key="2">
    <source>
        <dbReference type="ARBA" id="ARBA00001913"/>
    </source>
</evidence>
<dbReference type="PROSITE" id="PS50004">
    <property type="entry name" value="C2"/>
    <property type="match status" value="1"/>
</dbReference>
<comment type="similarity">
    <text evidence="3">Belongs to the phospholipase D family. C2-PLD subfamily.</text>
</comment>
<evidence type="ECO:0000259" key="13">
    <source>
        <dbReference type="PROSITE" id="PS50004"/>
    </source>
</evidence>
<organism evidence="15 16">
    <name type="scientific">Zostera marina</name>
    <name type="common">Eelgrass</name>
    <dbReference type="NCBI Taxonomy" id="29655"/>
    <lineage>
        <taxon>Eukaryota</taxon>
        <taxon>Viridiplantae</taxon>
        <taxon>Streptophyta</taxon>
        <taxon>Embryophyta</taxon>
        <taxon>Tracheophyta</taxon>
        <taxon>Spermatophyta</taxon>
        <taxon>Magnoliopsida</taxon>
        <taxon>Liliopsida</taxon>
        <taxon>Zosteraceae</taxon>
        <taxon>Zostera</taxon>
    </lineage>
</organism>
<keyword evidence="8" id="KW-0106">Calcium</keyword>
<dbReference type="OrthoDB" id="14911at2759"/>
<evidence type="ECO:0000313" key="16">
    <source>
        <dbReference type="Proteomes" id="UP000036987"/>
    </source>
</evidence>
<feature type="compositionally biased region" description="Polar residues" evidence="12">
    <location>
        <begin position="36"/>
        <end position="45"/>
    </location>
</feature>
<gene>
    <name evidence="15" type="ORF">ZOSMA_46G00030</name>
</gene>
<dbReference type="GO" id="GO:0009395">
    <property type="term" value="P:phospholipid catabolic process"/>
    <property type="evidence" value="ECO:0000318"/>
    <property type="project" value="GO_Central"/>
</dbReference>
<dbReference type="Pfam" id="PF00614">
    <property type="entry name" value="PLDc"/>
    <property type="match status" value="2"/>
</dbReference>
<evidence type="ECO:0000256" key="3">
    <source>
        <dbReference type="ARBA" id="ARBA00010683"/>
    </source>
</evidence>
<evidence type="ECO:0000256" key="5">
    <source>
        <dbReference type="ARBA" id="ARBA00022723"/>
    </source>
</evidence>
<dbReference type="SMART" id="SM00239">
    <property type="entry name" value="C2"/>
    <property type="match status" value="1"/>
</dbReference>
<dbReference type="SUPFAM" id="SSF56024">
    <property type="entry name" value="Phospholipase D/nuclease"/>
    <property type="match status" value="2"/>
</dbReference>
<evidence type="ECO:0000256" key="4">
    <source>
        <dbReference type="ARBA" id="ARBA00012027"/>
    </source>
</evidence>
<dbReference type="CDD" id="cd04015">
    <property type="entry name" value="C2_plant_PLD"/>
    <property type="match status" value="1"/>
</dbReference>